<evidence type="ECO:0000313" key="3">
    <source>
        <dbReference type="Proteomes" id="UP000015100"/>
    </source>
</evidence>
<proteinExistence type="predicted"/>
<evidence type="ECO:0000256" key="1">
    <source>
        <dbReference type="SAM" id="SignalP"/>
    </source>
</evidence>
<name>S8ACW2_DACHA</name>
<reference evidence="2 3" key="1">
    <citation type="journal article" date="2013" name="PLoS Genet.">
        <title>Genomic mechanisms accounting for the adaptation to parasitism in nematode-trapping fungi.</title>
        <authorList>
            <person name="Meerupati T."/>
            <person name="Andersson K.M."/>
            <person name="Friman E."/>
            <person name="Kumar D."/>
            <person name="Tunlid A."/>
            <person name="Ahren D."/>
        </authorList>
    </citation>
    <scope>NUCLEOTIDE SEQUENCE [LARGE SCALE GENOMIC DNA]</scope>
    <source>
        <strain evidence="2 3">CBS 200.50</strain>
    </source>
</reference>
<dbReference type="HOGENOM" id="CLU_2542526_0_0_1"/>
<dbReference type="AlphaFoldDB" id="S8ACW2"/>
<evidence type="ECO:0000313" key="2">
    <source>
        <dbReference type="EMBL" id="EPS38926.1"/>
    </source>
</evidence>
<keyword evidence="1" id="KW-0732">Signal</keyword>
<feature type="signal peptide" evidence="1">
    <location>
        <begin position="1"/>
        <end position="16"/>
    </location>
</feature>
<organism evidence="2 3">
    <name type="scientific">Dactylellina haptotyla (strain CBS 200.50)</name>
    <name type="common">Nematode-trapping fungus</name>
    <name type="synonym">Monacrosporium haptotylum</name>
    <dbReference type="NCBI Taxonomy" id="1284197"/>
    <lineage>
        <taxon>Eukaryota</taxon>
        <taxon>Fungi</taxon>
        <taxon>Dikarya</taxon>
        <taxon>Ascomycota</taxon>
        <taxon>Pezizomycotina</taxon>
        <taxon>Orbiliomycetes</taxon>
        <taxon>Orbiliales</taxon>
        <taxon>Orbiliaceae</taxon>
        <taxon>Dactylellina</taxon>
    </lineage>
</organism>
<gene>
    <name evidence="2" type="ORF">H072_7327</name>
</gene>
<accession>S8ACW2</accession>
<reference evidence="3" key="2">
    <citation type="submission" date="2013-04" db="EMBL/GenBank/DDBJ databases">
        <title>Genomic mechanisms accounting for the adaptation to parasitism in nematode-trapping fungi.</title>
        <authorList>
            <person name="Ahren D.G."/>
        </authorList>
    </citation>
    <scope>NUCLEOTIDE SEQUENCE [LARGE SCALE GENOMIC DNA]</scope>
    <source>
        <strain evidence="3">CBS 200.50</strain>
    </source>
</reference>
<sequence>MKITAVILALVATVIASPAANPSELDLAKAIAPHWHPAHALEFVQVRPAQAARSPAITLDIPSVSATTAKYTKLRDSKTPAQL</sequence>
<keyword evidence="3" id="KW-1185">Reference proteome</keyword>
<dbReference type="Proteomes" id="UP000015100">
    <property type="component" value="Unassembled WGS sequence"/>
</dbReference>
<protein>
    <submittedName>
        <fullName evidence="2">Uncharacterized protein</fullName>
    </submittedName>
</protein>
<comment type="caution">
    <text evidence="2">The sequence shown here is derived from an EMBL/GenBank/DDBJ whole genome shotgun (WGS) entry which is preliminary data.</text>
</comment>
<feature type="chain" id="PRO_5004548393" evidence="1">
    <location>
        <begin position="17"/>
        <end position="83"/>
    </location>
</feature>
<dbReference type="EMBL" id="AQGS01000514">
    <property type="protein sequence ID" value="EPS38926.1"/>
    <property type="molecule type" value="Genomic_DNA"/>
</dbReference>